<dbReference type="AlphaFoldDB" id="A0A438JWQ3"/>
<accession>A0A438JWQ3</accession>
<dbReference type="GO" id="GO:0016301">
    <property type="term" value="F:kinase activity"/>
    <property type="evidence" value="ECO:0007669"/>
    <property type="project" value="UniProtKB-KW"/>
</dbReference>
<dbReference type="PANTHER" id="PTHR48063">
    <property type="entry name" value="LRR RECEPTOR-LIKE KINASE"/>
    <property type="match status" value="1"/>
</dbReference>
<dbReference type="PANTHER" id="PTHR48063:SF16">
    <property type="entry name" value="LRR RECEPTOR-LIKE SERINE_THREONINE-PROTEIN KINASE GSO1"/>
    <property type="match status" value="1"/>
</dbReference>
<keyword evidence="8" id="KW-0808">Transferase</keyword>
<dbReference type="Proteomes" id="UP000288805">
    <property type="component" value="Unassembled WGS sequence"/>
</dbReference>
<evidence type="ECO:0000256" key="4">
    <source>
        <dbReference type="ARBA" id="ARBA00022989"/>
    </source>
</evidence>
<evidence type="ECO:0000256" key="7">
    <source>
        <dbReference type="ARBA" id="ARBA00023180"/>
    </source>
</evidence>
<dbReference type="InterPro" id="IPR046956">
    <property type="entry name" value="RLP23-like"/>
</dbReference>
<dbReference type="InterPro" id="IPR043128">
    <property type="entry name" value="Rev_trsase/Diguanyl_cyclase"/>
</dbReference>
<proteinExistence type="predicted"/>
<reference evidence="8 9" key="1">
    <citation type="journal article" date="2018" name="PLoS Genet.">
        <title>Population sequencing reveals clonal diversity and ancestral inbreeding in the grapevine cultivar Chardonnay.</title>
        <authorList>
            <person name="Roach M.J."/>
            <person name="Johnson D.L."/>
            <person name="Bohlmann J."/>
            <person name="van Vuuren H.J."/>
            <person name="Jones S.J."/>
            <person name="Pretorius I.S."/>
            <person name="Schmidt S.A."/>
            <person name="Borneman A.R."/>
        </authorList>
    </citation>
    <scope>NUCLEOTIDE SEQUENCE [LARGE SCALE GENOMIC DNA]</scope>
    <source>
        <strain evidence="9">cv. Chardonnay</strain>
        <tissue evidence="8">Leaf</tissue>
    </source>
</reference>
<dbReference type="EMBL" id="QGNW01000024">
    <property type="protein sequence ID" value="RVX13373.1"/>
    <property type="molecule type" value="Genomic_DNA"/>
</dbReference>
<keyword evidence="2" id="KW-0812">Transmembrane</keyword>
<keyword evidence="5" id="KW-0472">Membrane</keyword>
<evidence type="ECO:0000256" key="6">
    <source>
        <dbReference type="ARBA" id="ARBA00023170"/>
    </source>
</evidence>
<dbReference type="InterPro" id="IPR032675">
    <property type="entry name" value="LRR_dom_sf"/>
</dbReference>
<protein>
    <submittedName>
        <fullName evidence="8">Putative leucine-rich repeat receptor-like protein kinase</fullName>
    </submittedName>
</protein>
<dbReference type="SUPFAM" id="SSF52058">
    <property type="entry name" value="L domain-like"/>
    <property type="match status" value="1"/>
</dbReference>
<evidence type="ECO:0000313" key="8">
    <source>
        <dbReference type="EMBL" id="RVX13373.1"/>
    </source>
</evidence>
<keyword evidence="4" id="KW-1133">Transmembrane helix</keyword>
<dbReference type="Gene3D" id="3.80.10.10">
    <property type="entry name" value="Ribonuclease Inhibitor"/>
    <property type="match status" value="2"/>
</dbReference>
<dbReference type="Pfam" id="PF00560">
    <property type="entry name" value="LRR_1"/>
    <property type="match status" value="1"/>
</dbReference>
<dbReference type="SUPFAM" id="SSF56672">
    <property type="entry name" value="DNA/RNA polymerases"/>
    <property type="match status" value="1"/>
</dbReference>
<dbReference type="GO" id="GO:0016020">
    <property type="term" value="C:membrane"/>
    <property type="evidence" value="ECO:0007669"/>
    <property type="project" value="UniProtKB-SubCell"/>
</dbReference>
<evidence type="ECO:0000313" key="9">
    <source>
        <dbReference type="Proteomes" id="UP000288805"/>
    </source>
</evidence>
<gene>
    <name evidence="8" type="primary">VvCHDp000202_28</name>
    <name evidence="8" type="ORF">CK203_021015</name>
</gene>
<keyword evidence="6 8" id="KW-0675">Receptor</keyword>
<evidence type="ECO:0000256" key="1">
    <source>
        <dbReference type="ARBA" id="ARBA00004479"/>
    </source>
</evidence>
<evidence type="ECO:0000256" key="3">
    <source>
        <dbReference type="ARBA" id="ARBA00022729"/>
    </source>
</evidence>
<organism evidence="8 9">
    <name type="scientific">Vitis vinifera</name>
    <name type="common">Grape</name>
    <dbReference type="NCBI Taxonomy" id="29760"/>
    <lineage>
        <taxon>Eukaryota</taxon>
        <taxon>Viridiplantae</taxon>
        <taxon>Streptophyta</taxon>
        <taxon>Embryophyta</taxon>
        <taxon>Tracheophyta</taxon>
        <taxon>Spermatophyta</taxon>
        <taxon>Magnoliopsida</taxon>
        <taxon>eudicotyledons</taxon>
        <taxon>Gunneridae</taxon>
        <taxon>Pentapetalae</taxon>
        <taxon>rosids</taxon>
        <taxon>Vitales</taxon>
        <taxon>Vitaceae</taxon>
        <taxon>Viteae</taxon>
        <taxon>Vitis</taxon>
    </lineage>
</organism>
<keyword evidence="7" id="KW-0325">Glycoprotein</keyword>
<sequence>MEELVGVMNSRLDLPEEGSVNRNRGPHGQGGVRSAGGLVDIIGRIKLNYQPTTWKRCSIVAPVMQKSRSLGYLGWNEGGIAREDGLRADVRIQNPQNLSSAIGVVVANGERLLSPGRCNGVKLPLQGIPIELGERCCYKVQPPQNFGALKGDTVSRTLRQSDGRGIILHLCTIQHEHTNHEELLSDAMAPLLIEFNELFGAPTGLPPPHFHDHRIPLQLGVGPICVRPYRYPHFQKQEIECLVEEMLSQALNRVTVKDKFSIPVIDELLDELHGAKFFTKLDLRSRYFKYEWILLMYIKQPSELTMGTLNFCSTWVEHLKHVRIAFSILRAHHLAVKKEKWNGLGAVLMQEQRSIAYFSTVLKRKCLLLSTYENELMTLVLANRNKNGCSKLMGYDFSIEFKKGKNNMATNALSRKDTQGNSMQSLVPYPNGWNPSRLRINHTWSCNEFISCISKERLLDHGKIEMVQMKKVVLDYIKQCDVCQHYKIDHQKPAGLLQPLPIPTQFKTKGVGSMGSLGLNSVTTPVYMLLLTKLPYKWCMEESPPTCFPMFLLFVKDLEWMTSLVSLRHLKMNYVNLSMFPIWLVNLSSLVYIDVSSNKLYGHISPGLGELPNLQYLDLSWNENLIGTFPEFVKDIKNCSSEDPLPELSYLDLSEKQLVGGLPKRLNQMEKLMHLDLYNNKLQGPILASFGTFKNLNEMWLGLNELNGSLPISFGQLFEFVLLDVFGNHLTKILSKEHFSKLDHYETIPLAVIIVPHHLVHTIDDTRLVEQYERLESRMRHIRLQDGGLTWDDRDGILVASLPTKFRMPYIERYSGISHPKIHLKLYSIIMRANGIDVAQLMAFFPMSLSGASQRCISQFMFDSLNPTELIVPTSLGLCPPEGFFPFEAEGEDSGYNPLTMPSSTPYKVSHP</sequence>
<comment type="subcellular location">
    <subcellularLocation>
        <location evidence="1">Membrane</location>
        <topology evidence="1">Single-pass type I membrane protein</topology>
    </subcellularLocation>
</comment>
<comment type="caution">
    <text evidence="8">The sequence shown here is derived from an EMBL/GenBank/DDBJ whole genome shotgun (WGS) entry which is preliminary data.</text>
</comment>
<keyword evidence="8" id="KW-0418">Kinase</keyword>
<name>A0A438JWQ3_VITVI</name>
<evidence type="ECO:0000256" key="2">
    <source>
        <dbReference type="ARBA" id="ARBA00022692"/>
    </source>
</evidence>
<keyword evidence="3" id="KW-0732">Signal</keyword>
<dbReference type="InterPro" id="IPR001611">
    <property type="entry name" value="Leu-rich_rpt"/>
</dbReference>
<evidence type="ECO:0000256" key="5">
    <source>
        <dbReference type="ARBA" id="ARBA00023136"/>
    </source>
</evidence>
<dbReference type="Gene3D" id="3.30.70.270">
    <property type="match status" value="1"/>
</dbReference>
<dbReference type="InterPro" id="IPR043502">
    <property type="entry name" value="DNA/RNA_pol_sf"/>
</dbReference>